<evidence type="ECO:0000259" key="2">
    <source>
        <dbReference type="Pfam" id="PF00561"/>
    </source>
</evidence>
<comment type="caution">
    <text evidence="3">The sequence shown here is derived from an EMBL/GenBank/DDBJ whole genome shotgun (WGS) entry which is preliminary data.</text>
</comment>
<dbReference type="PANTHER" id="PTHR43433">
    <property type="entry name" value="HYDROLASE, ALPHA/BETA FOLD FAMILY PROTEIN"/>
    <property type="match status" value="1"/>
</dbReference>
<evidence type="ECO:0000313" key="4">
    <source>
        <dbReference type="Proteomes" id="UP001595824"/>
    </source>
</evidence>
<dbReference type="Pfam" id="PF00561">
    <property type="entry name" value="Abhydrolase_1"/>
    <property type="match status" value="1"/>
</dbReference>
<gene>
    <name evidence="3" type="ORF">ACFPC0_34505</name>
</gene>
<name>A0ABV8TPV3_9ACTN</name>
<protein>
    <submittedName>
        <fullName evidence="3">Alpha/beta fold hydrolase</fullName>
    </submittedName>
</protein>
<organism evidence="3 4">
    <name type="scientific">Streptomyces andamanensis</name>
    <dbReference type="NCBI Taxonomy" id="1565035"/>
    <lineage>
        <taxon>Bacteria</taxon>
        <taxon>Bacillati</taxon>
        <taxon>Actinomycetota</taxon>
        <taxon>Actinomycetes</taxon>
        <taxon>Kitasatosporales</taxon>
        <taxon>Streptomycetaceae</taxon>
        <taxon>Streptomyces</taxon>
    </lineage>
</organism>
<evidence type="ECO:0000313" key="3">
    <source>
        <dbReference type="EMBL" id="MFC4332790.1"/>
    </source>
</evidence>
<feature type="compositionally biased region" description="Basic and acidic residues" evidence="1">
    <location>
        <begin position="10"/>
        <end position="21"/>
    </location>
</feature>
<dbReference type="Proteomes" id="UP001595824">
    <property type="component" value="Unassembled WGS sequence"/>
</dbReference>
<dbReference type="EMBL" id="JBHSDP010000029">
    <property type="protein sequence ID" value="MFC4332790.1"/>
    <property type="molecule type" value="Genomic_DNA"/>
</dbReference>
<dbReference type="PANTHER" id="PTHR43433:SF3">
    <property type="entry name" value="NON-HEME CHLOROPEROXIDASE"/>
    <property type="match status" value="1"/>
</dbReference>
<dbReference type="RefSeq" id="WP_381744204.1">
    <property type="nucleotide sequence ID" value="NZ_JBHSDP010000029.1"/>
</dbReference>
<dbReference type="PRINTS" id="PR00111">
    <property type="entry name" value="ABHYDROLASE"/>
</dbReference>
<dbReference type="InterPro" id="IPR000073">
    <property type="entry name" value="AB_hydrolase_1"/>
</dbReference>
<dbReference type="GO" id="GO:0016787">
    <property type="term" value="F:hydrolase activity"/>
    <property type="evidence" value="ECO:0007669"/>
    <property type="project" value="UniProtKB-KW"/>
</dbReference>
<feature type="region of interest" description="Disordered" evidence="1">
    <location>
        <begin position="1"/>
        <end position="28"/>
    </location>
</feature>
<accession>A0ABV8TPV3</accession>
<proteinExistence type="predicted"/>
<reference evidence="4" key="1">
    <citation type="journal article" date="2019" name="Int. J. Syst. Evol. Microbiol.">
        <title>The Global Catalogue of Microorganisms (GCM) 10K type strain sequencing project: providing services to taxonomists for standard genome sequencing and annotation.</title>
        <authorList>
            <consortium name="The Broad Institute Genomics Platform"/>
            <consortium name="The Broad Institute Genome Sequencing Center for Infectious Disease"/>
            <person name="Wu L."/>
            <person name="Ma J."/>
        </authorList>
    </citation>
    <scope>NUCLEOTIDE SEQUENCE [LARGE SCALE GENOMIC DNA]</scope>
    <source>
        <strain evidence="4">PCU 347</strain>
    </source>
</reference>
<dbReference type="SUPFAM" id="SSF53474">
    <property type="entry name" value="alpha/beta-Hydrolases"/>
    <property type="match status" value="1"/>
</dbReference>
<dbReference type="InterPro" id="IPR029058">
    <property type="entry name" value="AB_hydrolase_fold"/>
</dbReference>
<evidence type="ECO:0000256" key="1">
    <source>
        <dbReference type="SAM" id="MobiDB-lite"/>
    </source>
</evidence>
<sequence length="312" mass="33745">MTSDVIDPCPPRRDHGQRTDDITSPLTRTGLREVPMPYVTSPADGTRLHYTDHGPVDGPVVVFVNGAYFGTGMWEFQTLPLAGEGVRCVGLDRRGHGRSDDVWDGYDLDTLADDLYGLLDHLDLREVTFVGHSLGSAEIVRCLTRHGTDRVARVAFVAGIAPGVVRTADHPEGWDPEVMRAGRAVFRKDRAAFYEDGAAPYFALDVPGNEVSPHYVRHVVDQALACTPRAADAVNRLVATVDLAQELPKIGLPLLVVHGTHDTSAPLEATGRRSAALVPGSVLKEYEGGGHGLYVTHADRLNADLRAFLATS</sequence>
<keyword evidence="3" id="KW-0378">Hydrolase</keyword>
<feature type="domain" description="AB hydrolase-1" evidence="2">
    <location>
        <begin position="59"/>
        <end position="297"/>
    </location>
</feature>
<keyword evidence="4" id="KW-1185">Reference proteome</keyword>
<dbReference type="InterPro" id="IPR050471">
    <property type="entry name" value="AB_hydrolase"/>
</dbReference>
<dbReference type="Gene3D" id="3.40.50.1820">
    <property type="entry name" value="alpha/beta hydrolase"/>
    <property type="match status" value="1"/>
</dbReference>